<reference evidence="4 5" key="1">
    <citation type="submission" date="2019-08" db="EMBL/GenBank/DDBJ databases">
        <title>Complete genome sequence of Terriglobus albidus strain ORNL.</title>
        <authorList>
            <person name="Podar M."/>
        </authorList>
    </citation>
    <scope>NUCLEOTIDE SEQUENCE [LARGE SCALE GENOMIC DNA]</scope>
    <source>
        <strain evidence="4 5">ORNL</strain>
    </source>
</reference>
<sequence length="206" mass="23011">MRMPSNLSKTLRTAPVQERSTKRLQAFLDAAAALFGELGYEGTTMTAVAERSGSSIGALYNYFPDKVALAMALITQYGAEMEADWRSLIDQARLLSPEEFADWFMERIRAFAEDRPAYLSLVAAPVKFRRDPKVRRSLRLVVAEAFRARNPNIAEEQAMLYANVVFQMVKGMTAMLVESGPKEKPAILAEFKKVLTLYLGSIFDAA</sequence>
<dbReference type="AlphaFoldDB" id="A0A5B9E6G4"/>
<dbReference type="KEGG" id="talb:FTW19_00770"/>
<evidence type="ECO:0000313" key="5">
    <source>
        <dbReference type="Proteomes" id="UP000321820"/>
    </source>
</evidence>
<evidence type="ECO:0000313" key="4">
    <source>
        <dbReference type="EMBL" id="QEE26665.1"/>
    </source>
</evidence>
<dbReference type="PANTHER" id="PTHR30055">
    <property type="entry name" value="HTH-TYPE TRANSCRIPTIONAL REGULATOR RUTR"/>
    <property type="match status" value="1"/>
</dbReference>
<accession>A0A5B9E6G4</accession>
<dbReference type="InterPro" id="IPR001647">
    <property type="entry name" value="HTH_TetR"/>
</dbReference>
<dbReference type="PROSITE" id="PS50977">
    <property type="entry name" value="HTH_TETR_2"/>
    <property type="match status" value="1"/>
</dbReference>
<gene>
    <name evidence="4" type="ORF">FTW19_00770</name>
</gene>
<dbReference type="OrthoDB" id="9816320at2"/>
<dbReference type="InterPro" id="IPR050109">
    <property type="entry name" value="HTH-type_TetR-like_transc_reg"/>
</dbReference>
<protein>
    <submittedName>
        <fullName evidence="4">TetR/AcrR family transcriptional regulator</fullName>
    </submittedName>
</protein>
<feature type="domain" description="HTH tetR-type" evidence="3">
    <location>
        <begin position="21"/>
        <end position="81"/>
    </location>
</feature>
<organism evidence="4 5">
    <name type="scientific">Terriglobus albidus</name>
    <dbReference type="NCBI Taxonomy" id="1592106"/>
    <lineage>
        <taxon>Bacteria</taxon>
        <taxon>Pseudomonadati</taxon>
        <taxon>Acidobacteriota</taxon>
        <taxon>Terriglobia</taxon>
        <taxon>Terriglobales</taxon>
        <taxon>Acidobacteriaceae</taxon>
        <taxon>Terriglobus</taxon>
    </lineage>
</organism>
<keyword evidence="5" id="KW-1185">Reference proteome</keyword>
<dbReference type="Proteomes" id="UP000321820">
    <property type="component" value="Chromosome"/>
</dbReference>
<dbReference type="PROSITE" id="PS01081">
    <property type="entry name" value="HTH_TETR_1"/>
    <property type="match status" value="1"/>
</dbReference>
<dbReference type="PRINTS" id="PR00455">
    <property type="entry name" value="HTHTETR"/>
</dbReference>
<dbReference type="GO" id="GO:0003700">
    <property type="term" value="F:DNA-binding transcription factor activity"/>
    <property type="evidence" value="ECO:0007669"/>
    <property type="project" value="TreeGrafter"/>
</dbReference>
<dbReference type="InterPro" id="IPR009057">
    <property type="entry name" value="Homeodomain-like_sf"/>
</dbReference>
<dbReference type="SUPFAM" id="SSF46689">
    <property type="entry name" value="Homeodomain-like"/>
    <property type="match status" value="1"/>
</dbReference>
<dbReference type="Pfam" id="PF00440">
    <property type="entry name" value="TetR_N"/>
    <property type="match status" value="1"/>
</dbReference>
<keyword evidence="1 2" id="KW-0238">DNA-binding</keyword>
<dbReference type="Gene3D" id="1.10.357.10">
    <property type="entry name" value="Tetracycline Repressor, domain 2"/>
    <property type="match status" value="1"/>
</dbReference>
<dbReference type="GO" id="GO:0000976">
    <property type="term" value="F:transcription cis-regulatory region binding"/>
    <property type="evidence" value="ECO:0007669"/>
    <property type="project" value="TreeGrafter"/>
</dbReference>
<proteinExistence type="predicted"/>
<dbReference type="EMBL" id="CP042806">
    <property type="protein sequence ID" value="QEE26665.1"/>
    <property type="molecule type" value="Genomic_DNA"/>
</dbReference>
<evidence type="ECO:0000259" key="3">
    <source>
        <dbReference type="PROSITE" id="PS50977"/>
    </source>
</evidence>
<dbReference type="PANTHER" id="PTHR30055:SF226">
    <property type="entry name" value="HTH-TYPE TRANSCRIPTIONAL REGULATOR PKSA"/>
    <property type="match status" value="1"/>
</dbReference>
<evidence type="ECO:0000256" key="2">
    <source>
        <dbReference type="PROSITE-ProRule" id="PRU00335"/>
    </source>
</evidence>
<name>A0A5B9E6G4_9BACT</name>
<dbReference type="Pfam" id="PF17918">
    <property type="entry name" value="TetR_C_15"/>
    <property type="match status" value="1"/>
</dbReference>
<evidence type="ECO:0000256" key="1">
    <source>
        <dbReference type="ARBA" id="ARBA00023125"/>
    </source>
</evidence>
<feature type="DNA-binding region" description="H-T-H motif" evidence="2">
    <location>
        <begin position="44"/>
        <end position="63"/>
    </location>
</feature>
<dbReference type="InterPro" id="IPR023772">
    <property type="entry name" value="DNA-bd_HTH_TetR-type_CS"/>
</dbReference>
<dbReference type="InterPro" id="IPR041669">
    <property type="entry name" value="TetR_C_15"/>
</dbReference>